<dbReference type="EMBL" id="KL142389">
    <property type="protein sequence ID" value="KDR72304.1"/>
    <property type="molecule type" value="Genomic_DNA"/>
</dbReference>
<feature type="region of interest" description="Disordered" evidence="1">
    <location>
        <begin position="1"/>
        <end position="20"/>
    </location>
</feature>
<protein>
    <submittedName>
        <fullName evidence="2">Uncharacterized protein</fullName>
    </submittedName>
</protein>
<dbReference type="HOGENOM" id="CLU_1175496_0_0_1"/>
<feature type="compositionally biased region" description="Acidic residues" evidence="1">
    <location>
        <begin position="1"/>
        <end position="13"/>
    </location>
</feature>
<dbReference type="Proteomes" id="UP000027222">
    <property type="component" value="Unassembled WGS sequence"/>
</dbReference>
<accession>A0A067SX80</accession>
<reference evidence="3" key="1">
    <citation type="journal article" date="2014" name="Proc. Natl. Acad. Sci. U.S.A.">
        <title>Extensive sampling of basidiomycete genomes demonstrates inadequacy of the white-rot/brown-rot paradigm for wood decay fungi.</title>
        <authorList>
            <person name="Riley R."/>
            <person name="Salamov A.A."/>
            <person name="Brown D.W."/>
            <person name="Nagy L.G."/>
            <person name="Floudas D."/>
            <person name="Held B.W."/>
            <person name="Levasseur A."/>
            <person name="Lombard V."/>
            <person name="Morin E."/>
            <person name="Otillar R."/>
            <person name="Lindquist E.A."/>
            <person name="Sun H."/>
            <person name="LaButti K.M."/>
            <person name="Schmutz J."/>
            <person name="Jabbour D."/>
            <person name="Luo H."/>
            <person name="Baker S.E."/>
            <person name="Pisabarro A.G."/>
            <person name="Walton J.D."/>
            <person name="Blanchette R.A."/>
            <person name="Henrissat B."/>
            <person name="Martin F."/>
            <person name="Cullen D."/>
            <person name="Hibbett D.S."/>
            <person name="Grigoriev I.V."/>
        </authorList>
    </citation>
    <scope>NUCLEOTIDE SEQUENCE [LARGE SCALE GENOMIC DNA]</scope>
    <source>
        <strain evidence="3">CBS 339.88</strain>
    </source>
</reference>
<evidence type="ECO:0000256" key="1">
    <source>
        <dbReference type="SAM" id="MobiDB-lite"/>
    </source>
</evidence>
<dbReference type="AlphaFoldDB" id="A0A067SX80"/>
<keyword evidence="3" id="KW-1185">Reference proteome</keyword>
<gene>
    <name evidence="2" type="ORF">GALMADRAFT_229101</name>
</gene>
<proteinExistence type="predicted"/>
<name>A0A067SX80_GALM3</name>
<organism evidence="2 3">
    <name type="scientific">Galerina marginata (strain CBS 339.88)</name>
    <dbReference type="NCBI Taxonomy" id="685588"/>
    <lineage>
        <taxon>Eukaryota</taxon>
        <taxon>Fungi</taxon>
        <taxon>Dikarya</taxon>
        <taxon>Basidiomycota</taxon>
        <taxon>Agaricomycotina</taxon>
        <taxon>Agaricomycetes</taxon>
        <taxon>Agaricomycetidae</taxon>
        <taxon>Agaricales</taxon>
        <taxon>Agaricineae</taxon>
        <taxon>Strophariaceae</taxon>
        <taxon>Galerina</taxon>
    </lineage>
</organism>
<evidence type="ECO:0000313" key="2">
    <source>
        <dbReference type="EMBL" id="KDR72304.1"/>
    </source>
</evidence>
<evidence type="ECO:0000313" key="3">
    <source>
        <dbReference type="Proteomes" id="UP000027222"/>
    </source>
</evidence>
<sequence length="236" mass="26636">MDLDESYDGEFDDNNDKDIDGPSSSARYTVILTLCLEDKTGLYPRSVVRLPESFEAAVDAAKSAFKDLLPSNVQDIALGLPLAVTYNNFTQWVRIPANEWRSVVPPGKEVGVFINGAKMDDFPYVPKVARDHARSQTPPSPKLFYITYANSTETEDWRPETHVMVTASTLEDCRAIAASYFESKYNIARPNVKIEAQDKIYGENKTWILVTDSTSFNRFTKSRIEPIKLRASFDNM</sequence>